<feature type="compositionally biased region" description="Low complexity" evidence="1">
    <location>
        <begin position="248"/>
        <end position="280"/>
    </location>
</feature>
<sequence>MNHEPDEARGQDMSSMPSSPGAILRRGREERGWTVEQVASQLNLAPRQVHALESDDYPSLPGMAIVRGFTRSYAKLLRIDAAPLLAALGGETMMAKESLPSRKPLATPFSETRMPSMTDKNGVSSKWLIGGLLVVLAGVGLWAAQQNGQVASLSKSASEQVRDGIAQLSGSDASKNASAPQSAPATNSAESATSATAPSAPPAPATSNTPSPDAGAPPAAPSAPAADAAATAKAPAADKAQEKPAEPPKAAAPANAAPDSAASSGKSVDAGAGTAAASDAKNPLVLNVREESWVTVKRAGDGGTVFSRLMKAGTSETIDIPGPVNVVIGNAAGASATLRGAPVDLKPGSSNVAKLSLK</sequence>
<name>A0A6B3SQ29_9BURK</name>
<dbReference type="Pfam" id="PF13464">
    <property type="entry name" value="RodZ_C"/>
    <property type="match status" value="1"/>
</dbReference>
<comment type="caution">
    <text evidence="4">The sequence shown here is derived from an EMBL/GenBank/DDBJ whole genome shotgun (WGS) entry which is preliminary data.</text>
</comment>
<feature type="transmembrane region" description="Helical" evidence="2">
    <location>
        <begin position="127"/>
        <end position="144"/>
    </location>
</feature>
<feature type="region of interest" description="Disordered" evidence="1">
    <location>
        <begin position="1"/>
        <end position="30"/>
    </location>
</feature>
<proteinExistence type="predicted"/>
<gene>
    <name evidence="4" type="ORF">G3574_16135</name>
</gene>
<dbReference type="SUPFAM" id="SSF47413">
    <property type="entry name" value="lambda repressor-like DNA-binding domains"/>
    <property type="match status" value="1"/>
</dbReference>
<dbReference type="InterPro" id="IPR050400">
    <property type="entry name" value="Bact_Cytoskel_RodZ"/>
</dbReference>
<dbReference type="InterPro" id="IPR010982">
    <property type="entry name" value="Lambda_DNA-bd_dom_sf"/>
</dbReference>
<dbReference type="PANTHER" id="PTHR34475">
    <property type="match status" value="1"/>
</dbReference>
<dbReference type="PANTHER" id="PTHR34475:SF1">
    <property type="entry name" value="CYTOSKELETON PROTEIN RODZ"/>
    <property type="match status" value="1"/>
</dbReference>
<dbReference type="Proteomes" id="UP000482155">
    <property type="component" value="Unassembled WGS sequence"/>
</dbReference>
<keyword evidence="2" id="KW-0472">Membrane</keyword>
<dbReference type="PROSITE" id="PS50943">
    <property type="entry name" value="HTH_CROC1"/>
    <property type="match status" value="1"/>
</dbReference>
<dbReference type="EMBL" id="JAAIVB010000053">
    <property type="protein sequence ID" value="NEX62618.1"/>
    <property type="molecule type" value="Genomic_DNA"/>
</dbReference>
<keyword evidence="5" id="KW-1185">Reference proteome</keyword>
<dbReference type="AlphaFoldDB" id="A0A6B3SQ29"/>
<reference evidence="4 5" key="1">
    <citation type="submission" date="2020-02" db="EMBL/GenBank/DDBJ databases">
        <authorList>
            <person name="Kim M.K."/>
        </authorList>
    </citation>
    <scope>NUCLEOTIDE SEQUENCE [LARGE SCALE GENOMIC DNA]</scope>
    <source>
        <strain evidence="4 5">17J57-3</strain>
    </source>
</reference>
<dbReference type="RefSeq" id="WP_163965210.1">
    <property type="nucleotide sequence ID" value="NZ_JAAIVB010000053.1"/>
</dbReference>
<keyword evidence="2" id="KW-0812">Transmembrane</keyword>
<feature type="compositionally biased region" description="Basic and acidic residues" evidence="1">
    <location>
        <begin position="1"/>
        <end position="10"/>
    </location>
</feature>
<dbReference type="GO" id="GO:0003677">
    <property type="term" value="F:DNA binding"/>
    <property type="evidence" value="ECO:0007669"/>
    <property type="project" value="InterPro"/>
</dbReference>
<accession>A0A6B3SQ29</accession>
<dbReference type="InterPro" id="IPR025194">
    <property type="entry name" value="RodZ-like_C"/>
</dbReference>
<evidence type="ECO:0000256" key="2">
    <source>
        <dbReference type="SAM" id="Phobius"/>
    </source>
</evidence>
<feature type="region of interest" description="Disordered" evidence="1">
    <location>
        <begin position="169"/>
        <end position="283"/>
    </location>
</feature>
<evidence type="ECO:0000313" key="5">
    <source>
        <dbReference type="Proteomes" id="UP000482155"/>
    </source>
</evidence>
<evidence type="ECO:0000256" key="1">
    <source>
        <dbReference type="SAM" id="MobiDB-lite"/>
    </source>
</evidence>
<feature type="compositionally biased region" description="Polar residues" evidence="1">
    <location>
        <begin position="169"/>
        <end position="181"/>
    </location>
</feature>
<evidence type="ECO:0000313" key="4">
    <source>
        <dbReference type="EMBL" id="NEX62618.1"/>
    </source>
</evidence>
<organism evidence="4 5">
    <name type="scientific">Noviherbaspirillum galbum</name>
    <dbReference type="NCBI Taxonomy" id="2709383"/>
    <lineage>
        <taxon>Bacteria</taxon>
        <taxon>Pseudomonadati</taxon>
        <taxon>Pseudomonadota</taxon>
        <taxon>Betaproteobacteria</taxon>
        <taxon>Burkholderiales</taxon>
        <taxon>Oxalobacteraceae</taxon>
        <taxon>Noviherbaspirillum</taxon>
    </lineage>
</organism>
<evidence type="ECO:0000259" key="3">
    <source>
        <dbReference type="PROSITE" id="PS50943"/>
    </source>
</evidence>
<dbReference type="Gene3D" id="1.10.260.40">
    <property type="entry name" value="lambda repressor-like DNA-binding domains"/>
    <property type="match status" value="1"/>
</dbReference>
<dbReference type="Pfam" id="PF13413">
    <property type="entry name" value="HTH_25"/>
    <property type="match status" value="1"/>
</dbReference>
<feature type="compositionally biased region" description="Low complexity" evidence="1">
    <location>
        <begin position="182"/>
        <end position="198"/>
    </location>
</feature>
<keyword evidence="2" id="KW-1133">Transmembrane helix</keyword>
<feature type="domain" description="HTH cro/C1-type" evidence="3">
    <location>
        <begin position="24"/>
        <end position="60"/>
    </location>
</feature>
<protein>
    <submittedName>
        <fullName evidence="4">Helix-turn-helix domain-containing protein</fullName>
    </submittedName>
</protein>
<dbReference type="InterPro" id="IPR001387">
    <property type="entry name" value="Cro/C1-type_HTH"/>
</dbReference>
<dbReference type="CDD" id="cd00093">
    <property type="entry name" value="HTH_XRE"/>
    <property type="match status" value="1"/>
</dbReference>
<feature type="compositionally biased region" description="Low complexity" evidence="1">
    <location>
        <begin position="205"/>
        <end position="238"/>
    </location>
</feature>